<feature type="chain" id="PRO_5031560041" description="Phospholipid/glycerol acyltransferase domain-containing protein" evidence="2">
    <location>
        <begin position="18"/>
        <end position="416"/>
    </location>
</feature>
<evidence type="ECO:0000313" key="4">
    <source>
        <dbReference type="EMBL" id="CAD8596804.1"/>
    </source>
</evidence>
<dbReference type="InterPro" id="IPR002123">
    <property type="entry name" value="Plipid/glycerol_acylTrfase"/>
</dbReference>
<dbReference type="Pfam" id="PF01553">
    <property type="entry name" value="Acyltransferase"/>
    <property type="match status" value="1"/>
</dbReference>
<dbReference type="PANTHER" id="PTHR35695">
    <property type="entry name" value="GLYCEROL-3-PHOSPHATE ACYLTRANSFERASE, CHLOROPLASTIC"/>
    <property type="match status" value="1"/>
</dbReference>
<evidence type="ECO:0000259" key="3">
    <source>
        <dbReference type="Pfam" id="PF01553"/>
    </source>
</evidence>
<keyword evidence="2" id="KW-0732">Signal</keyword>
<feature type="short sequence motif" description="HXXXXD motif" evidence="1">
    <location>
        <begin position="192"/>
        <end position="197"/>
    </location>
</feature>
<feature type="domain" description="Phospholipid/glycerol acyltransferase" evidence="3">
    <location>
        <begin position="179"/>
        <end position="327"/>
    </location>
</feature>
<dbReference type="Gene3D" id="3.40.1130.10">
    <property type="entry name" value="Glycerol-3-phosphate (1)-acyltransferase"/>
    <property type="match status" value="1"/>
</dbReference>
<dbReference type="GO" id="GO:0004366">
    <property type="term" value="F:glycerol-3-phosphate O-acyltransferase activity"/>
    <property type="evidence" value="ECO:0007669"/>
    <property type="project" value="InterPro"/>
</dbReference>
<organism evidence="4">
    <name type="scientific">Coccolithus braarudii</name>
    <dbReference type="NCBI Taxonomy" id="221442"/>
    <lineage>
        <taxon>Eukaryota</taxon>
        <taxon>Haptista</taxon>
        <taxon>Haptophyta</taxon>
        <taxon>Prymnesiophyceae</taxon>
        <taxon>Coccolithales</taxon>
        <taxon>Coccolithaceae</taxon>
        <taxon>Coccolithus</taxon>
    </lineage>
</organism>
<dbReference type="EMBL" id="HBEY01000264">
    <property type="protein sequence ID" value="CAD8596804.1"/>
    <property type="molecule type" value="Transcribed_RNA"/>
</dbReference>
<dbReference type="GO" id="GO:0006655">
    <property type="term" value="P:phosphatidylglycerol biosynthetic process"/>
    <property type="evidence" value="ECO:0007669"/>
    <property type="project" value="TreeGrafter"/>
</dbReference>
<feature type="signal peptide" evidence="2">
    <location>
        <begin position="1"/>
        <end position="17"/>
    </location>
</feature>
<dbReference type="PIRSF" id="PIRSF000431">
    <property type="entry name" value="Glycerol-3-P_O-acyltransfrase"/>
    <property type="match status" value="1"/>
</dbReference>
<dbReference type="PANTHER" id="PTHR35695:SF1">
    <property type="entry name" value="GLYCEROL-3-PHOSPHATE ACYLTRANSFERASE, CHLOROPLASTIC"/>
    <property type="match status" value="1"/>
</dbReference>
<dbReference type="AlphaFoldDB" id="A0A7S0PW75"/>
<protein>
    <recommendedName>
        <fullName evidence="3">Phospholipid/glycerol acyltransferase domain-containing protein</fullName>
    </recommendedName>
</protein>
<sequence>MRGVFLHHALALALARAVRIDTAALGSPRLPRYAFSRAVPPLMIADQLREMRESLSKGVKRTAAEAIVEKKVAAKLAAAQEKYDVPEKYITLMRSFFSSYMTEIYMADRDMDTYEALLTRLMKKILETAKQPYQFEPFHKAMREPYDYYELGTSFAEGMVDSANSIVNGGEQIEKMRAQVAAGDNVVFFANHQSEADPQFFSVLLDPISDGFAESTIFVAGDRVTTDLLAMPFSMGRNLLCIFSKKHVDNPPELKSKKQRHNRRVMKTMQELFTEGGQVIWVAPSGGRDRKDESGTYKVAPFDSKSIEMFRLMAGKANRPTHFYPLSMFTYPICPPPQQVGGAVGESREVKYHPAGLHFGEEIDLAPFAEGCVVDNFPEGCTAESSREELREALTRHVHAIVASNYDALAMKLDSR</sequence>
<name>A0A7S0PW75_9EUKA</name>
<gene>
    <name evidence="4" type="ORF">CPEL01642_LOCUS133</name>
</gene>
<accession>A0A7S0PW75</accession>
<evidence type="ECO:0000256" key="1">
    <source>
        <dbReference type="PIRSR" id="PIRSR000431-2"/>
    </source>
</evidence>
<proteinExistence type="predicted"/>
<evidence type="ECO:0000256" key="2">
    <source>
        <dbReference type="SAM" id="SignalP"/>
    </source>
</evidence>
<dbReference type="InterPro" id="IPR016222">
    <property type="entry name" value="G3P_O-acylTrfase_chlp"/>
</dbReference>
<dbReference type="SUPFAM" id="SSF69593">
    <property type="entry name" value="Glycerol-3-phosphate (1)-acyltransferase"/>
    <property type="match status" value="1"/>
</dbReference>
<reference evidence="4" key="1">
    <citation type="submission" date="2021-01" db="EMBL/GenBank/DDBJ databases">
        <authorList>
            <person name="Corre E."/>
            <person name="Pelletier E."/>
            <person name="Niang G."/>
            <person name="Scheremetjew M."/>
            <person name="Finn R."/>
            <person name="Kale V."/>
            <person name="Holt S."/>
            <person name="Cochrane G."/>
            <person name="Meng A."/>
            <person name="Brown T."/>
            <person name="Cohen L."/>
        </authorList>
    </citation>
    <scope>NUCLEOTIDE SEQUENCE</scope>
    <source>
        <strain evidence="4">PLY182g</strain>
    </source>
</reference>